<keyword evidence="3" id="KW-1185">Reference proteome</keyword>
<evidence type="ECO:0000313" key="2">
    <source>
        <dbReference type="EMBL" id="CAF9935773.1"/>
    </source>
</evidence>
<proteinExistence type="predicted"/>
<comment type="caution">
    <text evidence="2">The sequence shown here is derived from an EMBL/GenBank/DDBJ whole genome shotgun (WGS) entry which is preliminary data.</text>
</comment>
<dbReference type="AlphaFoldDB" id="A0A8H3G9X5"/>
<evidence type="ECO:0000259" key="1">
    <source>
        <dbReference type="Pfam" id="PF10615"/>
    </source>
</evidence>
<dbReference type="EMBL" id="CAJPDR010000418">
    <property type="protein sequence ID" value="CAF9935773.1"/>
    <property type="molecule type" value="Genomic_DNA"/>
</dbReference>
<dbReference type="InterPro" id="IPR037119">
    <property type="entry name" value="Haem_oxidase_HugZ-like_sf"/>
</dbReference>
<gene>
    <name evidence="2" type="ORF">ALECFALPRED_006546</name>
</gene>
<protein>
    <recommendedName>
        <fullName evidence="1">DUF2470 domain-containing protein</fullName>
    </recommendedName>
</protein>
<dbReference type="Proteomes" id="UP000664203">
    <property type="component" value="Unassembled WGS sequence"/>
</dbReference>
<reference evidence="2" key="1">
    <citation type="submission" date="2021-03" db="EMBL/GenBank/DDBJ databases">
        <authorList>
            <person name="Tagirdzhanova G."/>
        </authorList>
    </citation>
    <scope>NUCLEOTIDE SEQUENCE</scope>
</reference>
<sequence length="227" mass="25950">MAEKSSQATDAAAKQRIITHMNNDHQDSLIRYLKYYIQLSSFSARNAYLVDISFNDLTILSSKGTSHAIPVKPAMTSWSEARTRVVAMDGDAVIGLGASNITVKKYKPPRGWMTAVFVTCALTYLCFCRRANFEPGSVFYDTLLRNVPSFAKFCRVIQPWLFWFMVVAHVGEASWMAKSRLEKHTVRMFSRVWWMWVLSCFVEGLGSSMRFDECVEEEKAKKEGMKH</sequence>
<feature type="domain" description="DUF2470" evidence="1">
    <location>
        <begin position="14"/>
        <end position="88"/>
    </location>
</feature>
<dbReference type="Gene3D" id="3.20.180.10">
    <property type="entry name" value="PNP-oxidase-like"/>
    <property type="match status" value="1"/>
</dbReference>
<name>A0A8H3G9X5_9LECA</name>
<dbReference type="InterPro" id="IPR019595">
    <property type="entry name" value="DUF2470"/>
</dbReference>
<dbReference type="PANTHER" id="PTHR37783:SF1">
    <property type="entry name" value="MEMBRANE PROTEIN, PUTATIVE (AFU_ORTHOLOGUE AFUA_1G04315)-RELATED"/>
    <property type="match status" value="1"/>
</dbReference>
<dbReference type="Pfam" id="PF10615">
    <property type="entry name" value="DUF2470"/>
    <property type="match status" value="1"/>
</dbReference>
<organism evidence="2 3">
    <name type="scientific">Alectoria fallacina</name>
    <dbReference type="NCBI Taxonomy" id="1903189"/>
    <lineage>
        <taxon>Eukaryota</taxon>
        <taxon>Fungi</taxon>
        <taxon>Dikarya</taxon>
        <taxon>Ascomycota</taxon>
        <taxon>Pezizomycotina</taxon>
        <taxon>Lecanoromycetes</taxon>
        <taxon>OSLEUM clade</taxon>
        <taxon>Lecanoromycetidae</taxon>
        <taxon>Lecanorales</taxon>
        <taxon>Lecanorineae</taxon>
        <taxon>Parmeliaceae</taxon>
        <taxon>Alectoria</taxon>
    </lineage>
</organism>
<dbReference type="PANTHER" id="PTHR37783">
    <property type="entry name" value="MEMBRANE PROTEIN, PUTATIVE (AFU_ORTHOLOGUE AFUA_1G04315)-RELATED"/>
    <property type="match status" value="1"/>
</dbReference>
<accession>A0A8H3G9X5</accession>
<dbReference type="OrthoDB" id="5553410at2759"/>
<evidence type="ECO:0000313" key="3">
    <source>
        <dbReference type="Proteomes" id="UP000664203"/>
    </source>
</evidence>